<dbReference type="GO" id="GO:0016787">
    <property type="term" value="F:hydrolase activity"/>
    <property type="evidence" value="ECO:0007669"/>
    <property type="project" value="UniProtKB-KW"/>
</dbReference>
<evidence type="ECO:0000313" key="3">
    <source>
        <dbReference type="EMBL" id="DAE92727.1"/>
    </source>
</evidence>
<dbReference type="InterPro" id="IPR023211">
    <property type="entry name" value="DNA_pol_palm_dom_sf"/>
</dbReference>
<dbReference type="InterPro" id="IPR043502">
    <property type="entry name" value="DNA/RNA_pol_sf"/>
</dbReference>
<name>A0A8S5RTC3_9CAUD</name>
<keyword evidence="1" id="KW-0540">Nuclease</keyword>
<reference evidence="3" key="1">
    <citation type="journal article" date="2021" name="Proc. Natl. Acad. Sci. U.S.A.">
        <title>A Catalog of Tens of Thousands of Viruses from Human Metagenomes Reveals Hidden Associations with Chronic Diseases.</title>
        <authorList>
            <person name="Tisza M.J."/>
            <person name="Buck C.B."/>
        </authorList>
    </citation>
    <scope>NUCLEOTIDE SEQUENCE</scope>
    <source>
        <strain evidence="3">Ctw1L9</strain>
    </source>
</reference>
<dbReference type="EMBL" id="BK059154">
    <property type="protein sequence ID" value="DAE92727.1"/>
    <property type="molecule type" value="Genomic_DNA"/>
</dbReference>
<evidence type="ECO:0000256" key="1">
    <source>
        <dbReference type="ARBA" id="ARBA00022722"/>
    </source>
</evidence>
<organism evidence="3">
    <name type="scientific">Siphoviridae sp. gcode 4</name>
    <dbReference type="NCBI Taxonomy" id="2838368"/>
    <lineage>
        <taxon>Viruses</taxon>
        <taxon>Duplodnaviria</taxon>
        <taxon>Heunggongvirae</taxon>
        <taxon>Uroviricota</taxon>
        <taxon>Caudoviricetes</taxon>
    </lineage>
</organism>
<evidence type="ECO:0000256" key="2">
    <source>
        <dbReference type="ARBA" id="ARBA00022801"/>
    </source>
</evidence>
<protein>
    <submittedName>
        <fullName evidence="3">DNA polymerase</fullName>
    </submittedName>
</protein>
<proteinExistence type="predicted"/>
<accession>A0A8S5RTC3</accession>
<dbReference type="Gene3D" id="3.90.1600.10">
    <property type="entry name" value="Palm domain of DNA polymerase"/>
    <property type="match status" value="1"/>
</dbReference>
<sequence length="303" mass="35341">MIIEHKFYPQHLGKEFLEVYSQIKDERIEAKHNGNKVKNETLKLALNGLSGNLQNEHNFCYSPFTVMQIRINGQLLLLMLAEKLIAIGCKIVQANTDGLFVLRPKDKEVEFQNICREWEKLTKLTLEEDRFEAMYQYAINDYLAVKEGYSETKDPKLLKKKGMFIDEVKLGKGMDAMIIPESVNKCLVDKVPVEETIRNCKDINKFITYQKVSRDYSVEYDGKLIQRINRYYISNDGPWLYKCKVDSNNHRSNYIKLLTDSGVTIMNTIEKDQPIPSNINYRFYISAANKIVSFFKNKQLTLF</sequence>
<dbReference type="GO" id="GO:0004518">
    <property type="term" value="F:nuclease activity"/>
    <property type="evidence" value="ECO:0007669"/>
    <property type="project" value="UniProtKB-KW"/>
</dbReference>
<dbReference type="SUPFAM" id="SSF56672">
    <property type="entry name" value="DNA/RNA polymerases"/>
    <property type="match status" value="1"/>
</dbReference>
<keyword evidence="2" id="KW-0378">Hydrolase</keyword>